<dbReference type="EMBL" id="JBHUMA010000006">
    <property type="protein sequence ID" value="MFD2599409.1"/>
    <property type="molecule type" value="Genomic_DNA"/>
</dbReference>
<dbReference type="InterPro" id="IPR036761">
    <property type="entry name" value="TTHA0802/YceI-like_sf"/>
</dbReference>
<dbReference type="Gene3D" id="2.40.128.110">
    <property type="entry name" value="Lipid/polyisoprenoid-binding, YceI-like"/>
    <property type="match status" value="1"/>
</dbReference>
<evidence type="ECO:0000259" key="1">
    <source>
        <dbReference type="SMART" id="SM00867"/>
    </source>
</evidence>
<protein>
    <submittedName>
        <fullName evidence="2">YceI family protein</fullName>
    </submittedName>
</protein>
<dbReference type="InterPro" id="IPR007372">
    <property type="entry name" value="Lipid/polyisoprenoid-bd_YceI"/>
</dbReference>
<sequence>MKTIAKILFAPVLICLLSFSFYFSTWKIDKNYIIAFDTKGASGTIAGLSGVVNFSPNTLNSSKIDVSVDVNTLDAGLSLKSKHAKNDGFLNAEKYPKITFKSSSFVKSGDSYLVRGDLTIKATTKRVEIPFTFVDKGQSGEFNGQFQINRTDYNLEKWGIGEVLDIDIKLPVSK</sequence>
<evidence type="ECO:0000313" key="3">
    <source>
        <dbReference type="Proteomes" id="UP001597393"/>
    </source>
</evidence>
<dbReference type="Pfam" id="PF04264">
    <property type="entry name" value="YceI"/>
    <property type="match status" value="1"/>
</dbReference>
<dbReference type="PANTHER" id="PTHR34406:SF1">
    <property type="entry name" value="PROTEIN YCEI"/>
    <property type="match status" value="1"/>
</dbReference>
<evidence type="ECO:0000313" key="2">
    <source>
        <dbReference type="EMBL" id="MFD2599409.1"/>
    </source>
</evidence>
<name>A0ABW5NJX6_9SPHI</name>
<reference evidence="3" key="1">
    <citation type="journal article" date="2019" name="Int. J. Syst. Evol. Microbiol.">
        <title>The Global Catalogue of Microorganisms (GCM) 10K type strain sequencing project: providing services to taxonomists for standard genome sequencing and annotation.</title>
        <authorList>
            <consortium name="The Broad Institute Genomics Platform"/>
            <consortium name="The Broad Institute Genome Sequencing Center for Infectious Disease"/>
            <person name="Wu L."/>
            <person name="Ma J."/>
        </authorList>
    </citation>
    <scope>NUCLEOTIDE SEQUENCE [LARGE SCALE GENOMIC DNA]</scope>
    <source>
        <strain evidence="3">KCTC 42248</strain>
    </source>
</reference>
<dbReference type="RefSeq" id="WP_380869535.1">
    <property type="nucleotide sequence ID" value="NZ_JBHUMA010000006.1"/>
</dbReference>
<organism evidence="2 3">
    <name type="scientific">Sphingobacterium corticis</name>
    <dbReference type="NCBI Taxonomy" id="1812823"/>
    <lineage>
        <taxon>Bacteria</taxon>
        <taxon>Pseudomonadati</taxon>
        <taxon>Bacteroidota</taxon>
        <taxon>Sphingobacteriia</taxon>
        <taxon>Sphingobacteriales</taxon>
        <taxon>Sphingobacteriaceae</taxon>
        <taxon>Sphingobacterium</taxon>
    </lineage>
</organism>
<dbReference type="Proteomes" id="UP001597393">
    <property type="component" value="Unassembled WGS sequence"/>
</dbReference>
<dbReference type="SUPFAM" id="SSF101874">
    <property type="entry name" value="YceI-like"/>
    <property type="match status" value="1"/>
</dbReference>
<dbReference type="SMART" id="SM00867">
    <property type="entry name" value="YceI"/>
    <property type="match status" value="1"/>
</dbReference>
<gene>
    <name evidence="2" type="ORF">ACFSQ3_10635</name>
</gene>
<proteinExistence type="predicted"/>
<accession>A0ABW5NJX6</accession>
<feature type="domain" description="Lipid/polyisoprenoid-binding YceI-like" evidence="1">
    <location>
        <begin position="25"/>
        <end position="173"/>
    </location>
</feature>
<dbReference type="PANTHER" id="PTHR34406">
    <property type="entry name" value="PROTEIN YCEI"/>
    <property type="match status" value="1"/>
</dbReference>
<keyword evidence="3" id="KW-1185">Reference proteome</keyword>
<comment type="caution">
    <text evidence="2">The sequence shown here is derived from an EMBL/GenBank/DDBJ whole genome shotgun (WGS) entry which is preliminary data.</text>
</comment>